<dbReference type="Gene3D" id="3.40.630.30">
    <property type="match status" value="1"/>
</dbReference>
<keyword evidence="2" id="KW-1277">Toxin-antitoxin system</keyword>
<sequence length="174" mass="18342">MPTLHAPAPLAAHHRLDGFDCGVPSLDDWLKRRARTNQVSGASRTFVCADADGRVLAYYALASSAVSPAAATGRFRRNMPDPIPVVVLGRLAIDKTLQGQGIGRALFQDAAKRALYAAEAIGVRGLVVHALSDSAKAFYLSLGLDASPLDPMTLMVTVADLQVALTGKSSTSRD</sequence>
<keyword evidence="4" id="KW-0012">Acyltransferase</keyword>
<dbReference type="InterPro" id="IPR016181">
    <property type="entry name" value="Acyl_CoA_acyltransferase"/>
</dbReference>
<protein>
    <submittedName>
        <fullName evidence="7">GNAT superfamily N-acetyltransferase</fullName>
    </submittedName>
</protein>
<proteinExistence type="predicted"/>
<name>A0ABX2FYF6_9BURK</name>
<keyword evidence="8" id="KW-1185">Reference proteome</keyword>
<evidence type="ECO:0000256" key="1">
    <source>
        <dbReference type="ARBA" id="ARBA00022491"/>
    </source>
</evidence>
<reference evidence="7 8" key="1">
    <citation type="submission" date="2020-05" db="EMBL/GenBank/DDBJ databases">
        <title>Genomic Encyclopedia of Type Strains, Phase IV (KMG-V): Genome sequencing to study the core and pangenomes of soil and plant-associated prokaryotes.</title>
        <authorList>
            <person name="Whitman W."/>
        </authorList>
    </citation>
    <scope>NUCLEOTIDE SEQUENCE [LARGE SCALE GENOMIC DNA]</scope>
    <source>
        <strain evidence="7 8">C29</strain>
    </source>
</reference>
<accession>A0ABX2FYF6</accession>
<gene>
    <name evidence="7" type="ORF">HNQ01_000717</name>
</gene>
<dbReference type="EMBL" id="JABSNM010000002">
    <property type="protein sequence ID" value="NRT55007.1"/>
    <property type="molecule type" value="Genomic_DNA"/>
</dbReference>
<dbReference type="CDD" id="cd04301">
    <property type="entry name" value="NAT_SF"/>
    <property type="match status" value="1"/>
</dbReference>
<evidence type="ECO:0000256" key="3">
    <source>
        <dbReference type="ARBA" id="ARBA00022679"/>
    </source>
</evidence>
<dbReference type="SUPFAM" id="SSF55729">
    <property type="entry name" value="Acyl-CoA N-acyltransferases (Nat)"/>
    <property type="match status" value="1"/>
</dbReference>
<dbReference type="InterPro" id="IPR000182">
    <property type="entry name" value="GNAT_dom"/>
</dbReference>
<evidence type="ECO:0000313" key="8">
    <source>
        <dbReference type="Proteomes" id="UP001516061"/>
    </source>
</evidence>
<keyword evidence="3" id="KW-0808">Transferase</keyword>
<evidence type="ECO:0000256" key="2">
    <source>
        <dbReference type="ARBA" id="ARBA00022649"/>
    </source>
</evidence>
<keyword evidence="1" id="KW-0678">Repressor</keyword>
<dbReference type="RefSeq" id="WP_173803943.1">
    <property type="nucleotide sequence ID" value="NZ_JABSNM010000002.1"/>
</dbReference>
<evidence type="ECO:0000256" key="5">
    <source>
        <dbReference type="ARBA" id="ARBA00049880"/>
    </source>
</evidence>
<evidence type="ECO:0000259" key="6">
    <source>
        <dbReference type="Pfam" id="PF13508"/>
    </source>
</evidence>
<dbReference type="Proteomes" id="UP001516061">
    <property type="component" value="Unassembled WGS sequence"/>
</dbReference>
<comment type="catalytic activity">
    <reaction evidence="5">
        <text>glycyl-tRNA(Gly) + acetyl-CoA = N-acetylglycyl-tRNA(Gly) + CoA + H(+)</text>
        <dbReference type="Rhea" id="RHEA:81867"/>
        <dbReference type="Rhea" id="RHEA-COMP:9683"/>
        <dbReference type="Rhea" id="RHEA-COMP:19766"/>
        <dbReference type="ChEBI" id="CHEBI:15378"/>
        <dbReference type="ChEBI" id="CHEBI:57287"/>
        <dbReference type="ChEBI" id="CHEBI:57288"/>
        <dbReference type="ChEBI" id="CHEBI:78522"/>
        <dbReference type="ChEBI" id="CHEBI:232036"/>
    </reaction>
</comment>
<comment type="caution">
    <text evidence="7">The sequence shown here is derived from an EMBL/GenBank/DDBJ whole genome shotgun (WGS) entry which is preliminary data.</text>
</comment>
<dbReference type="PANTHER" id="PTHR36449">
    <property type="entry name" value="ACETYLTRANSFERASE-RELATED"/>
    <property type="match status" value="1"/>
</dbReference>
<dbReference type="PANTHER" id="PTHR36449:SF1">
    <property type="entry name" value="ACETYLTRANSFERASE"/>
    <property type="match status" value="1"/>
</dbReference>
<dbReference type="Pfam" id="PF13508">
    <property type="entry name" value="Acetyltransf_7"/>
    <property type="match status" value="1"/>
</dbReference>
<evidence type="ECO:0000313" key="7">
    <source>
        <dbReference type="EMBL" id="NRT55007.1"/>
    </source>
</evidence>
<evidence type="ECO:0000256" key="4">
    <source>
        <dbReference type="ARBA" id="ARBA00023315"/>
    </source>
</evidence>
<organism evidence="7 8">
    <name type="scientific">Sphaerotilus uruguayifluvii</name>
    <dbReference type="NCBI Taxonomy" id="2735897"/>
    <lineage>
        <taxon>Bacteria</taxon>
        <taxon>Pseudomonadati</taxon>
        <taxon>Pseudomonadota</taxon>
        <taxon>Betaproteobacteria</taxon>
        <taxon>Burkholderiales</taxon>
        <taxon>Sphaerotilaceae</taxon>
        <taxon>Sphaerotilus</taxon>
    </lineage>
</organism>
<feature type="domain" description="N-acetyltransferase" evidence="6">
    <location>
        <begin position="45"/>
        <end position="143"/>
    </location>
</feature>